<keyword evidence="9" id="KW-1185">Reference proteome</keyword>
<comment type="caution">
    <text evidence="8">The sequence shown here is derived from an EMBL/GenBank/DDBJ whole genome shotgun (WGS) entry which is preliminary data.</text>
</comment>
<keyword evidence="3" id="KW-0732">Signal</keyword>
<feature type="domain" description="RagB/SusD" evidence="6">
    <location>
        <begin position="309"/>
        <end position="594"/>
    </location>
</feature>
<comment type="similarity">
    <text evidence="2">Belongs to the SusD family.</text>
</comment>
<evidence type="ECO:0000313" key="8">
    <source>
        <dbReference type="EMBL" id="MFC4676754.1"/>
    </source>
</evidence>
<name>A0ABV9L3Y6_9BACT</name>
<dbReference type="EMBL" id="JBHSGN010000156">
    <property type="protein sequence ID" value="MFC4676754.1"/>
    <property type="molecule type" value="Genomic_DNA"/>
</dbReference>
<gene>
    <name evidence="8" type="ORF">ACFO6W_24020</name>
</gene>
<evidence type="ECO:0000256" key="3">
    <source>
        <dbReference type="ARBA" id="ARBA00022729"/>
    </source>
</evidence>
<dbReference type="InterPro" id="IPR033985">
    <property type="entry name" value="SusD-like_N"/>
</dbReference>
<dbReference type="Gene3D" id="1.25.40.390">
    <property type="match status" value="1"/>
</dbReference>
<evidence type="ECO:0000256" key="1">
    <source>
        <dbReference type="ARBA" id="ARBA00004442"/>
    </source>
</evidence>
<evidence type="ECO:0000256" key="2">
    <source>
        <dbReference type="ARBA" id="ARBA00006275"/>
    </source>
</evidence>
<evidence type="ECO:0000259" key="6">
    <source>
        <dbReference type="Pfam" id="PF07980"/>
    </source>
</evidence>
<organism evidence="8 9">
    <name type="scientific">Dysgonomonas termitidis</name>
    <dbReference type="NCBI Taxonomy" id="1516126"/>
    <lineage>
        <taxon>Bacteria</taxon>
        <taxon>Pseudomonadati</taxon>
        <taxon>Bacteroidota</taxon>
        <taxon>Bacteroidia</taxon>
        <taxon>Bacteroidales</taxon>
        <taxon>Dysgonomonadaceae</taxon>
        <taxon>Dysgonomonas</taxon>
    </lineage>
</organism>
<proteinExistence type="inferred from homology"/>
<dbReference type="RefSeq" id="WP_380001291.1">
    <property type="nucleotide sequence ID" value="NZ_JBHSGN010000156.1"/>
</dbReference>
<reference evidence="9" key="1">
    <citation type="journal article" date="2019" name="Int. J. Syst. Evol. Microbiol.">
        <title>The Global Catalogue of Microorganisms (GCM) 10K type strain sequencing project: providing services to taxonomists for standard genome sequencing and annotation.</title>
        <authorList>
            <consortium name="The Broad Institute Genomics Platform"/>
            <consortium name="The Broad Institute Genome Sequencing Center for Infectious Disease"/>
            <person name="Wu L."/>
            <person name="Ma J."/>
        </authorList>
    </citation>
    <scope>NUCLEOTIDE SEQUENCE [LARGE SCALE GENOMIC DNA]</scope>
    <source>
        <strain evidence="9">CCUG 66188</strain>
    </source>
</reference>
<comment type="subcellular location">
    <subcellularLocation>
        <location evidence="1">Cell outer membrane</location>
    </subcellularLocation>
</comment>
<dbReference type="SUPFAM" id="SSF48452">
    <property type="entry name" value="TPR-like"/>
    <property type="match status" value="1"/>
</dbReference>
<protein>
    <submittedName>
        <fullName evidence="8">RagB/SusD family nutrient uptake outer membrane protein</fullName>
    </submittedName>
</protein>
<accession>A0ABV9L3Y6</accession>
<evidence type="ECO:0000256" key="5">
    <source>
        <dbReference type="ARBA" id="ARBA00023237"/>
    </source>
</evidence>
<dbReference type="Proteomes" id="UP001596023">
    <property type="component" value="Unassembled WGS sequence"/>
</dbReference>
<evidence type="ECO:0000313" key="9">
    <source>
        <dbReference type="Proteomes" id="UP001596023"/>
    </source>
</evidence>
<dbReference type="Pfam" id="PF07980">
    <property type="entry name" value="SusD_RagB"/>
    <property type="match status" value="1"/>
</dbReference>
<evidence type="ECO:0000256" key="4">
    <source>
        <dbReference type="ARBA" id="ARBA00023136"/>
    </source>
</evidence>
<feature type="domain" description="SusD-like N-terminal" evidence="7">
    <location>
        <begin position="52"/>
        <end position="210"/>
    </location>
</feature>
<dbReference type="InterPro" id="IPR012944">
    <property type="entry name" value="SusD_RagB_dom"/>
</dbReference>
<sequence length="594" mass="68092">MKDMKNKLYIILIGLFCTLWSCNDYEDVPVEKHTLEYVFSTTDSLGVDAKRYLNNIYSVLRYGHNGIDGDYLDAASDDAVTSVNSENQIYQLQVGRYSPFVRLTDMGWANYYRGIRWSNTFIKNIDVVPFMQTYNNHAGTKIPLNRALKAEARFFKAFYYFELVKRYGGVPLVGDIPYELGEPMEFPRNTFDECIEYIVNELDNIKDSLRSVPIANVGADGHVVTSGAAMALKTRVLLYAASPLFNESPIEAGNPYVGYDKYDPARWKRAADAAENFIKDWGPGGNYGGYALMNDFRDVFLYYYGPSTNEVIFHVQVQDGQKKRDVEVNNGPIGFSSEAKGNGRTSPTQNLVDAFPMKDGKPISDVSSKYTYSEQSMYDNRDPRLDYTVLHNGSRWLSSVLATYIGGRNNPGGTTEATTKTSYYLRKFMGKYEDKEKYEETLRNWVLFRYAEILLNYAEAKNEYDLASSKTTADAKVIEYIREIRKRAGIDGDDDTYGIAGNTTCVAMRELIRNERRIEMAFEEQRFWDIRRWKIAEDIFNRPLRGLALVMRTGNIQIEHIDVLNAKFDPKRYLYPIPYSEVNKNSNMVQNPGW</sequence>
<dbReference type="CDD" id="cd08977">
    <property type="entry name" value="SusD"/>
    <property type="match status" value="1"/>
</dbReference>
<dbReference type="InterPro" id="IPR011990">
    <property type="entry name" value="TPR-like_helical_dom_sf"/>
</dbReference>
<keyword evidence="5" id="KW-0998">Cell outer membrane</keyword>
<keyword evidence="4" id="KW-0472">Membrane</keyword>
<dbReference type="Pfam" id="PF14322">
    <property type="entry name" value="SusD-like_3"/>
    <property type="match status" value="1"/>
</dbReference>
<evidence type="ECO:0000259" key="7">
    <source>
        <dbReference type="Pfam" id="PF14322"/>
    </source>
</evidence>